<dbReference type="Proteomes" id="UP000267289">
    <property type="component" value="Unassembled WGS sequence"/>
</dbReference>
<gene>
    <name evidence="1" type="ORF">LAUMK13_01823</name>
</gene>
<organism evidence="1 2">
    <name type="scientific">Mycobacterium innocens</name>
    <dbReference type="NCBI Taxonomy" id="2341083"/>
    <lineage>
        <taxon>Bacteria</taxon>
        <taxon>Bacillati</taxon>
        <taxon>Actinomycetota</taxon>
        <taxon>Actinomycetes</taxon>
        <taxon>Mycobacteriales</taxon>
        <taxon>Mycobacteriaceae</taxon>
        <taxon>Mycobacterium</taxon>
    </lineage>
</organism>
<dbReference type="AlphaFoldDB" id="A0A498PVR4"/>
<reference evidence="1 2" key="1">
    <citation type="submission" date="2018-09" db="EMBL/GenBank/DDBJ databases">
        <authorList>
            <person name="Tagini F."/>
        </authorList>
    </citation>
    <scope>NUCLEOTIDE SEQUENCE [LARGE SCALE GENOMIC DNA]</scope>
    <source>
        <strain evidence="1 2">MK13</strain>
    </source>
</reference>
<sequence>MSRNTVCCHESLFGQVESAYSSPVFVAGAIG</sequence>
<evidence type="ECO:0000313" key="2">
    <source>
        <dbReference type="Proteomes" id="UP000267289"/>
    </source>
</evidence>
<protein>
    <submittedName>
        <fullName evidence="1">Uncharacterized protein</fullName>
    </submittedName>
</protein>
<evidence type="ECO:0000313" key="1">
    <source>
        <dbReference type="EMBL" id="VBA37846.1"/>
    </source>
</evidence>
<keyword evidence="2" id="KW-1185">Reference proteome</keyword>
<dbReference type="EMBL" id="UPHQ01000078">
    <property type="protein sequence ID" value="VBA37846.1"/>
    <property type="molecule type" value="Genomic_DNA"/>
</dbReference>
<accession>A0A498PVR4</accession>
<proteinExistence type="predicted"/>
<name>A0A498PVR4_9MYCO</name>